<protein>
    <submittedName>
        <fullName evidence="2">Uncharacterized protein</fullName>
    </submittedName>
</protein>
<dbReference type="Proteomes" id="UP000077266">
    <property type="component" value="Unassembled WGS sequence"/>
</dbReference>
<reference evidence="2 3" key="1">
    <citation type="journal article" date="2016" name="Mol. Biol. Evol.">
        <title>Comparative Genomics of Early-Diverging Mushroom-Forming Fungi Provides Insights into the Origins of Lignocellulose Decay Capabilities.</title>
        <authorList>
            <person name="Nagy L.G."/>
            <person name="Riley R."/>
            <person name="Tritt A."/>
            <person name="Adam C."/>
            <person name="Daum C."/>
            <person name="Floudas D."/>
            <person name="Sun H."/>
            <person name="Yadav J.S."/>
            <person name="Pangilinan J."/>
            <person name="Larsson K.H."/>
            <person name="Matsuura K."/>
            <person name="Barry K."/>
            <person name="Labutti K."/>
            <person name="Kuo R."/>
            <person name="Ohm R.A."/>
            <person name="Bhattacharya S.S."/>
            <person name="Shirouzu T."/>
            <person name="Yoshinaga Y."/>
            <person name="Martin F.M."/>
            <person name="Grigoriev I.V."/>
            <person name="Hibbett D.S."/>
        </authorList>
    </citation>
    <scope>NUCLEOTIDE SEQUENCE [LARGE SCALE GENOMIC DNA]</scope>
    <source>
        <strain evidence="2 3">HHB12029</strain>
    </source>
</reference>
<feature type="region of interest" description="Disordered" evidence="1">
    <location>
        <begin position="1"/>
        <end position="23"/>
    </location>
</feature>
<gene>
    <name evidence="2" type="ORF">EXIGLDRAFT_727861</name>
</gene>
<accession>A0A165LY16</accession>
<organism evidence="2 3">
    <name type="scientific">Exidia glandulosa HHB12029</name>
    <dbReference type="NCBI Taxonomy" id="1314781"/>
    <lineage>
        <taxon>Eukaryota</taxon>
        <taxon>Fungi</taxon>
        <taxon>Dikarya</taxon>
        <taxon>Basidiomycota</taxon>
        <taxon>Agaricomycotina</taxon>
        <taxon>Agaricomycetes</taxon>
        <taxon>Auriculariales</taxon>
        <taxon>Exidiaceae</taxon>
        <taxon>Exidia</taxon>
    </lineage>
</organism>
<dbReference type="AlphaFoldDB" id="A0A165LY16"/>
<dbReference type="InParanoid" id="A0A165LY16"/>
<evidence type="ECO:0000313" key="2">
    <source>
        <dbReference type="EMBL" id="KZV98487.1"/>
    </source>
</evidence>
<evidence type="ECO:0000313" key="3">
    <source>
        <dbReference type="Proteomes" id="UP000077266"/>
    </source>
</evidence>
<sequence length="52" mass="5615">MPFYGSDASALLTTSDQPGAPPPFPSFPIVPPLYGDIDSSAWCYPDVNPFHM</sequence>
<name>A0A165LY16_EXIGL</name>
<keyword evidence="3" id="KW-1185">Reference proteome</keyword>
<evidence type="ECO:0000256" key="1">
    <source>
        <dbReference type="SAM" id="MobiDB-lite"/>
    </source>
</evidence>
<dbReference type="EMBL" id="KV425918">
    <property type="protein sequence ID" value="KZV98487.1"/>
    <property type="molecule type" value="Genomic_DNA"/>
</dbReference>
<proteinExistence type="predicted"/>